<evidence type="ECO:0000313" key="2">
    <source>
        <dbReference type="EMBL" id="MBE9029437.1"/>
    </source>
</evidence>
<dbReference type="EMBL" id="JADEXQ010000016">
    <property type="protein sequence ID" value="MBE9029437.1"/>
    <property type="molecule type" value="Genomic_DNA"/>
</dbReference>
<evidence type="ECO:0000256" key="1">
    <source>
        <dbReference type="SAM" id="MobiDB-lite"/>
    </source>
</evidence>
<feature type="region of interest" description="Disordered" evidence="1">
    <location>
        <begin position="22"/>
        <end position="48"/>
    </location>
</feature>
<organism evidence="2 3">
    <name type="scientific">Romeriopsis navalis LEGE 11480</name>
    <dbReference type="NCBI Taxonomy" id="2777977"/>
    <lineage>
        <taxon>Bacteria</taxon>
        <taxon>Bacillati</taxon>
        <taxon>Cyanobacteriota</taxon>
        <taxon>Cyanophyceae</taxon>
        <taxon>Leptolyngbyales</taxon>
        <taxon>Leptolyngbyaceae</taxon>
        <taxon>Romeriopsis</taxon>
        <taxon>Romeriopsis navalis</taxon>
    </lineage>
</organism>
<accession>A0A928VN35</accession>
<evidence type="ECO:0000313" key="3">
    <source>
        <dbReference type="Proteomes" id="UP000625316"/>
    </source>
</evidence>
<dbReference type="Proteomes" id="UP000625316">
    <property type="component" value="Unassembled WGS sequence"/>
</dbReference>
<sequence length="248" mass="29042">MPDFVPIPDSAQTPQKYDAVIGQPDQNRRTDAVLGGRQSPHQPSSTPRWSWGYRYETADNQHSLYKLLRQCLDPQAPDHAIFCQLTPDFQFTRSSTAKYAPRSQAHVIHTEHQQVAQLWGFRGDNPQVTHFQQIIWYNLFYFQTQPLRQLLSSLQAGFSYGQLPARMQRDWDYHFATAFSRCRIESTDHRIMAHVAQFHPRTYAIAYSYWQTQYQLDVPPARQLQLQESAIDAVIALANYYLWFQMKL</sequence>
<protein>
    <submittedName>
        <fullName evidence="2">Uncharacterized protein</fullName>
    </submittedName>
</protein>
<dbReference type="RefSeq" id="WP_264324256.1">
    <property type="nucleotide sequence ID" value="NZ_JADEXQ010000016.1"/>
</dbReference>
<gene>
    <name evidence="2" type="ORF">IQ266_06625</name>
</gene>
<name>A0A928VN35_9CYAN</name>
<comment type="caution">
    <text evidence="2">The sequence shown here is derived from an EMBL/GenBank/DDBJ whole genome shotgun (WGS) entry which is preliminary data.</text>
</comment>
<feature type="compositionally biased region" description="Polar residues" evidence="1">
    <location>
        <begin position="39"/>
        <end position="48"/>
    </location>
</feature>
<dbReference type="AlphaFoldDB" id="A0A928VN35"/>
<keyword evidence="3" id="KW-1185">Reference proteome</keyword>
<proteinExistence type="predicted"/>
<reference evidence="2" key="1">
    <citation type="submission" date="2020-10" db="EMBL/GenBank/DDBJ databases">
        <authorList>
            <person name="Castelo-Branco R."/>
            <person name="Eusebio N."/>
            <person name="Adriana R."/>
            <person name="Vieira A."/>
            <person name="Brugerolle De Fraissinette N."/>
            <person name="Rezende De Castro R."/>
            <person name="Schneider M.P."/>
            <person name="Vasconcelos V."/>
            <person name="Leao P.N."/>
        </authorList>
    </citation>
    <scope>NUCLEOTIDE SEQUENCE</scope>
    <source>
        <strain evidence="2">LEGE 11480</strain>
    </source>
</reference>